<accession>A0A3B1A720</accession>
<gene>
    <name evidence="1" type="ORF">MNBD_GAMMA21-1927</name>
</gene>
<dbReference type="EMBL" id="UOFR01000047">
    <property type="protein sequence ID" value="VAW97350.1"/>
    <property type="molecule type" value="Genomic_DNA"/>
</dbReference>
<evidence type="ECO:0000313" key="1">
    <source>
        <dbReference type="EMBL" id="VAW97350.1"/>
    </source>
</evidence>
<reference evidence="1" key="1">
    <citation type="submission" date="2018-06" db="EMBL/GenBank/DDBJ databases">
        <authorList>
            <person name="Zhirakovskaya E."/>
        </authorList>
    </citation>
    <scope>NUCLEOTIDE SEQUENCE</scope>
</reference>
<proteinExistence type="predicted"/>
<dbReference type="AlphaFoldDB" id="A0A3B1A720"/>
<name>A0A3B1A720_9ZZZZ</name>
<organism evidence="1">
    <name type="scientific">hydrothermal vent metagenome</name>
    <dbReference type="NCBI Taxonomy" id="652676"/>
    <lineage>
        <taxon>unclassified sequences</taxon>
        <taxon>metagenomes</taxon>
        <taxon>ecological metagenomes</taxon>
    </lineage>
</organism>
<sequence>MKLHILKLAKYLLLTFVATLLILIVVNLKDEDFLPIPDLAEKQEPIEKSVNAYYAIVGFNAATGEDMQQTGYKVVDEFERYVIDKNDFDFKVEQVARASGLEIKGNSNELFLFELDEKYFAYLLKNKQAILDFKQKNHHLYKRYRKLITYQQFKEDSFYIPSWSGILTMHKLHLNLIGLEWLEGDKNRAVAMLSETMNFSRMLFDDSEMLISRMIATALLAIGLRHYSEISRVCKNCTSLDRIIQPMSSLSRNDICLKKSFNAELKYVKRDVIKAELYDLKYDDDVNLFYWLANKYFLQPAATFNNISDVYNKLLQTCELKTYEISTFLERNQGKIDYDFPWYSYLYNPAGKYFLENFGFSSLSSYIDTMLYLETQIRMLRLQRMIYTNNIKPDDVASYLDQQDENLKNPFTNNSFKYNKESNMLFYGNDQSKSITVPLRRNSYFTKTIL</sequence>
<protein>
    <submittedName>
        <fullName evidence="1">Uncharacterized protein</fullName>
    </submittedName>
</protein>